<evidence type="ECO:0000256" key="1">
    <source>
        <dbReference type="SAM" id="MobiDB-lite"/>
    </source>
</evidence>
<reference evidence="2" key="1">
    <citation type="submission" date="2021-02" db="EMBL/GenBank/DDBJ databases">
        <authorList>
            <person name="Dougan E. K."/>
            <person name="Rhodes N."/>
            <person name="Thang M."/>
            <person name="Chan C."/>
        </authorList>
    </citation>
    <scope>NUCLEOTIDE SEQUENCE</scope>
</reference>
<dbReference type="AlphaFoldDB" id="A0A812T688"/>
<accession>A0A812T688</accession>
<organism evidence="2 3">
    <name type="scientific">Symbiodinium pilosum</name>
    <name type="common">Dinoflagellate</name>
    <dbReference type="NCBI Taxonomy" id="2952"/>
    <lineage>
        <taxon>Eukaryota</taxon>
        <taxon>Sar</taxon>
        <taxon>Alveolata</taxon>
        <taxon>Dinophyceae</taxon>
        <taxon>Suessiales</taxon>
        <taxon>Symbiodiniaceae</taxon>
        <taxon>Symbiodinium</taxon>
    </lineage>
</organism>
<feature type="compositionally biased region" description="Basic and acidic residues" evidence="1">
    <location>
        <begin position="127"/>
        <end position="136"/>
    </location>
</feature>
<sequence>IDDSLDADSEMEKKSSVENNFVMAVTQIRQELNNDLKQLAKAACEWDGWSIWDAFNRDRSRSPIRRTVATQTGEDVVELQEQGDGRGGLQDVRHNAAEVPDQPALDGECNNGRTKDQIVASAVPDADEGRETEGNE</sequence>
<dbReference type="EMBL" id="CAJNIZ010028936">
    <property type="protein sequence ID" value="CAE7512311.1"/>
    <property type="molecule type" value="Genomic_DNA"/>
</dbReference>
<keyword evidence="3" id="KW-1185">Reference proteome</keyword>
<comment type="caution">
    <text evidence="2">The sequence shown here is derived from an EMBL/GenBank/DDBJ whole genome shotgun (WGS) entry which is preliminary data.</text>
</comment>
<name>A0A812T688_SYMPI</name>
<feature type="non-terminal residue" evidence="2">
    <location>
        <position position="1"/>
    </location>
</feature>
<evidence type="ECO:0000313" key="3">
    <source>
        <dbReference type="Proteomes" id="UP000649617"/>
    </source>
</evidence>
<feature type="region of interest" description="Disordered" evidence="1">
    <location>
        <begin position="97"/>
        <end position="136"/>
    </location>
</feature>
<feature type="region of interest" description="Disordered" evidence="1">
    <location>
        <begin position="71"/>
        <end position="90"/>
    </location>
</feature>
<proteinExistence type="predicted"/>
<feature type="non-terminal residue" evidence="2">
    <location>
        <position position="136"/>
    </location>
</feature>
<evidence type="ECO:0000313" key="2">
    <source>
        <dbReference type="EMBL" id="CAE7512311.1"/>
    </source>
</evidence>
<gene>
    <name evidence="2" type="ORF">SPIL2461_LOCUS13348</name>
</gene>
<dbReference type="Proteomes" id="UP000649617">
    <property type="component" value="Unassembled WGS sequence"/>
</dbReference>
<protein>
    <submittedName>
        <fullName evidence="2">Uncharacterized protein</fullName>
    </submittedName>
</protein>